<organism evidence="3 4">
    <name type="scientific">Parelaphostrongylus tenuis</name>
    <name type="common">Meningeal worm</name>
    <dbReference type="NCBI Taxonomy" id="148309"/>
    <lineage>
        <taxon>Eukaryota</taxon>
        <taxon>Metazoa</taxon>
        <taxon>Ecdysozoa</taxon>
        <taxon>Nematoda</taxon>
        <taxon>Chromadorea</taxon>
        <taxon>Rhabditida</taxon>
        <taxon>Rhabditina</taxon>
        <taxon>Rhabditomorpha</taxon>
        <taxon>Strongyloidea</taxon>
        <taxon>Metastrongylidae</taxon>
        <taxon>Parelaphostrongylus</taxon>
    </lineage>
</organism>
<dbReference type="EC" id="3.6.4.12" evidence="1"/>
<dbReference type="GO" id="GO:0016787">
    <property type="term" value="F:hydrolase activity"/>
    <property type="evidence" value="ECO:0007669"/>
    <property type="project" value="UniProtKB-KW"/>
</dbReference>
<evidence type="ECO:0000259" key="2">
    <source>
        <dbReference type="Pfam" id="PF06068"/>
    </source>
</evidence>
<comment type="caution">
    <text evidence="3">The sequence shown here is derived from an EMBL/GenBank/DDBJ whole genome shotgun (WGS) entry which is preliminary data.</text>
</comment>
<dbReference type="Gene3D" id="3.40.50.300">
    <property type="entry name" value="P-loop containing nucleotide triphosphate hydrolases"/>
    <property type="match status" value="1"/>
</dbReference>
<comment type="similarity">
    <text evidence="1">Belongs to the RuvB family.</text>
</comment>
<dbReference type="PANTHER" id="PTHR11093">
    <property type="entry name" value="RUVB-RELATED REPTIN AND PONTIN"/>
    <property type="match status" value="1"/>
</dbReference>
<keyword evidence="1" id="KW-0804">Transcription</keyword>
<evidence type="ECO:0000313" key="3">
    <source>
        <dbReference type="EMBL" id="KAJ1359081.1"/>
    </source>
</evidence>
<dbReference type="Pfam" id="PF06068">
    <property type="entry name" value="TIP49"/>
    <property type="match status" value="1"/>
</dbReference>
<keyword evidence="4" id="KW-1185">Reference proteome</keyword>
<dbReference type="InterPro" id="IPR027417">
    <property type="entry name" value="P-loop_NTPase"/>
</dbReference>
<evidence type="ECO:0000313" key="4">
    <source>
        <dbReference type="Proteomes" id="UP001196413"/>
    </source>
</evidence>
<protein>
    <recommendedName>
        <fullName evidence="1">RuvB-like helicase</fullName>
        <ecNumber evidence="1">3.6.4.12</ecNumber>
    </recommendedName>
</protein>
<dbReference type="InterPro" id="IPR010339">
    <property type="entry name" value="TIP49_P-loop"/>
</dbReference>
<evidence type="ECO:0000256" key="1">
    <source>
        <dbReference type="RuleBase" id="RU363048"/>
    </source>
</evidence>
<keyword evidence="1" id="KW-0347">Helicase</keyword>
<dbReference type="InterPro" id="IPR027238">
    <property type="entry name" value="RuvB-like"/>
</dbReference>
<keyword evidence="1" id="KW-0539">Nucleus</keyword>
<dbReference type="GO" id="GO:0003678">
    <property type="term" value="F:DNA helicase activity"/>
    <property type="evidence" value="ECO:0007669"/>
    <property type="project" value="UniProtKB-EC"/>
</dbReference>
<keyword evidence="1" id="KW-0067">ATP-binding</keyword>
<accession>A0AAD5QTZ0</accession>
<keyword evidence="1" id="KW-0378">Hydrolase</keyword>
<comment type="catalytic activity">
    <reaction evidence="1">
        <text>ATP + H2O = ADP + phosphate + H(+)</text>
        <dbReference type="Rhea" id="RHEA:13065"/>
        <dbReference type="ChEBI" id="CHEBI:15377"/>
        <dbReference type="ChEBI" id="CHEBI:15378"/>
        <dbReference type="ChEBI" id="CHEBI:30616"/>
        <dbReference type="ChEBI" id="CHEBI:43474"/>
        <dbReference type="ChEBI" id="CHEBI:456216"/>
        <dbReference type="EC" id="3.6.4.12"/>
    </reaction>
</comment>
<name>A0AAD5QTZ0_PARTN</name>
<feature type="domain" description="TIP49 P-loop" evidence="2">
    <location>
        <begin position="12"/>
        <end position="55"/>
    </location>
</feature>
<dbReference type="Proteomes" id="UP001196413">
    <property type="component" value="Unassembled WGS sequence"/>
</dbReference>
<dbReference type="GO" id="GO:0005524">
    <property type="term" value="F:ATP binding"/>
    <property type="evidence" value="ECO:0007669"/>
    <property type="project" value="UniProtKB-KW"/>
</dbReference>
<keyword evidence="1" id="KW-0805">Transcription regulation</keyword>
<sequence>MWNYEVSFGVERVGAHSHIHGLGVASNFDPEDVADGMVGQIRARKAAAIVVKMVQVCSCWS</sequence>
<reference evidence="3" key="1">
    <citation type="submission" date="2021-06" db="EMBL/GenBank/DDBJ databases">
        <title>Parelaphostrongylus tenuis whole genome reference sequence.</title>
        <authorList>
            <person name="Garwood T.J."/>
            <person name="Larsen P.A."/>
            <person name="Fountain-Jones N.M."/>
            <person name="Garbe J.R."/>
            <person name="Macchietto M.G."/>
            <person name="Kania S.A."/>
            <person name="Gerhold R.W."/>
            <person name="Richards J.E."/>
            <person name="Wolf T.M."/>
        </authorList>
    </citation>
    <scope>NUCLEOTIDE SEQUENCE</scope>
    <source>
        <strain evidence="3">MNPRO001-30</strain>
        <tissue evidence="3">Meninges</tissue>
    </source>
</reference>
<gene>
    <name evidence="3" type="ORF">KIN20_017708</name>
</gene>
<dbReference type="AlphaFoldDB" id="A0AAD5QTZ0"/>
<proteinExistence type="inferred from homology"/>
<keyword evidence="1" id="KW-0547">Nucleotide-binding</keyword>
<dbReference type="EMBL" id="JAHQIW010003542">
    <property type="protein sequence ID" value="KAJ1359081.1"/>
    <property type="molecule type" value="Genomic_DNA"/>
</dbReference>